<evidence type="ECO:0000256" key="3">
    <source>
        <dbReference type="SAM" id="MobiDB-lite"/>
    </source>
</evidence>
<dbReference type="EMBL" id="CAJPDQ010000026">
    <property type="protein sequence ID" value="CAF9927199.1"/>
    <property type="molecule type" value="Genomic_DNA"/>
</dbReference>
<evidence type="ECO:0000256" key="2">
    <source>
        <dbReference type="RuleBase" id="RU363120"/>
    </source>
</evidence>
<comment type="similarity">
    <text evidence="1 2">Belongs to the endosulfine family.</text>
</comment>
<reference evidence="4" key="1">
    <citation type="submission" date="2021-03" db="EMBL/GenBank/DDBJ databases">
        <authorList>
            <person name="Tagirdzhanova G."/>
        </authorList>
    </citation>
    <scope>NUCLEOTIDE SEQUENCE</scope>
</reference>
<sequence>MNPHQKNKIDISERKYFDSGDYALSKAGKASDVGVTSIGSQHPLPENIPHLSSPGPQGATPAGINGGNGSVNGNGMNNNMQGTNLGGTGGSPKEGSVLQKTISADEVREQAVSPGKEVPARWQS</sequence>
<evidence type="ECO:0000313" key="5">
    <source>
        <dbReference type="Proteomes" id="UP000664169"/>
    </source>
</evidence>
<name>A0A8H3FME7_9LECA</name>
<feature type="compositionally biased region" description="Low complexity" evidence="3">
    <location>
        <begin position="73"/>
        <end position="83"/>
    </location>
</feature>
<feature type="region of interest" description="Disordered" evidence="3">
    <location>
        <begin position="28"/>
        <end position="124"/>
    </location>
</feature>
<protein>
    <recommendedName>
        <fullName evidence="2">mRNA stability protein</fullName>
    </recommendedName>
</protein>
<keyword evidence="5" id="KW-1185">Reference proteome</keyword>
<gene>
    <name evidence="4" type="ORF">GOMPHAMPRED_004347</name>
</gene>
<organism evidence="4 5">
    <name type="scientific">Gomphillus americanus</name>
    <dbReference type="NCBI Taxonomy" id="1940652"/>
    <lineage>
        <taxon>Eukaryota</taxon>
        <taxon>Fungi</taxon>
        <taxon>Dikarya</taxon>
        <taxon>Ascomycota</taxon>
        <taxon>Pezizomycotina</taxon>
        <taxon>Lecanoromycetes</taxon>
        <taxon>OSLEUM clade</taxon>
        <taxon>Ostropomycetidae</taxon>
        <taxon>Ostropales</taxon>
        <taxon>Graphidaceae</taxon>
        <taxon>Gomphilloideae</taxon>
        <taxon>Gomphillus</taxon>
    </lineage>
</organism>
<dbReference type="OrthoDB" id="5949865at2759"/>
<dbReference type="InterPro" id="IPR006760">
    <property type="entry name" value="Endosulphine"/>
</dbReference>
<dbReference type="Proteomes" id="UP000664169">
    <property type="component" value="Unassembled WGS sequence"/>
</dbReference>
<proteinExistence type="inferred from homology"/>
<dbReference type="Pfam" id="PF04667">
    <property type="entry name" value="Endosulfine"/>
    <property type="match status" value="1"/>
</dbReference>
<evidence type="ECO:0000256" key="1">
    <source>
        <dbReference type="ARBA" id="ARBA00010520"/>
    </source>
</evidence>
<comment type="caution">
    <text evidence="4">The sequence shown here is derived from an EMBL/GenBank/DDBJ whole genome shotgun (WGS) entry which is preliminary data.</text>
</comment>
<accession>A0A8H3FME7</accession>
<evidence type="ECO:0000313" key="4">
    <source>
        <dbReference type="EMBL" id="CAF9927199.1"/>
    </source>
</evidence>
<dbReference type="AlphaFoldDB" id="A0A8H3FME7"/>
<comment type="function">
    <text evidence="2">Plays an essential role in initiation of the G0 program by preventing the degradation of specific nutrient-regulated mRNAs via the 5'-3' mRNA decay pathway.</text>
</comment>